<keyword evidence="2" id="KW-1185">Reference proteome</keyword>
<dbReference type="InterPro" id="IPR040521">
    <property type="entry name" value="KDZ"/>
</dbReference>
<gene>
    <name evidence="1" type="ORF">K466DRAFT_470253</name>
</gene>
<dbReference type="InParanoid" id="A0A5C3NPR6"/>
<name>A0A5C3NPR6_9APHY</name>
<reference evidence="1 2" key="1">
    <citation type="journal article" date="2019" name="Nat. Ecol. Evol.">
        <title>Megaphylogeny resolves global patterns of mushroom evolution.</title>
        <authorList>
            <person name="Varga T."/>
            <person name="Krizsan K."/>
            <person name="Foldi C."/>
            <person name="Dima B."/>
            <person name="Sanchez-Garcia M."/>
            <person name="Sanchez-Ramirez S."/>
            <person name="Szollosi G.J."/>
            <person name="Szarkandi J.G."/>
            <person name="Papp V."/>
            <person name="Albert L."/>
            <person name="Andreopoulos W."/>
            <person name="Angelini C."/>
            <person name="Antonin V."/>
            <person name="Barry K.W."/>
            <person name="Bougher N.L."/>
            <person name="Buchanan P."/>
            <person name="Buyck B."/>
            <person name="Bense V."/>
            <person name="Catcheside P."/>
            <person name="Chovatia M."/>
            <person name="Cooper J."/>
            <person name="Damon W."/>
            <person name="Desjardin D."/>
            <person name="Finy P."/>
            <person name="Geml J."/>
            <person name="Haridas S."/>
            <person name="Hughes K."/>
            <person name="Justo A."/>
            <person name="Karasinski D."/>
            <person name="Kautmanova I."/>
            <person name="Kiss B."/>
            <person name="Kocsube S."/>
            <person name="Kotiranta H."/>
            <person name="LaButti K.M."/>
            <person name="Lechner B.E."/>
            <person name="Liimatainen K."/>
            <person name="Lipzen A."/>
            <person name="Lukacs Z."/>
            <person name="Mihaltcheva S."/>
            <person name="Morgado L.N."/>
            <person name="Niskanen T."/>
            <person name="Noordeloos M.E."/>
            <person name="Ohm R.A."/>
            <person name="Ortiz-Santana B."/>
            <person name="Ovrebo C."/>
            <person name="Racz N."/>
            <person name="Riley R."/>
            <person name="Savchenko A."/>
            <person name="Shiryaev A."/>
            <person name="Soop K."/>
            <person name="Spirin V."/>
            <person name="Szebenyi C."/>
            <person name="Tomsovsky M."/>
            <person name="Tulloss R.E."/>
            <person name="Uehling J."/>
            <person name="Grigoriev I.V."/>
            <person name="Vagvolgyi C."/>
            <person name="Papp T."/>
            <person name="Martin F.M."/>
            <person name="Miettinen O."/>
            <person name="Hibbett D.S."/>
            <person name="Nagy L.G."/>
        </authorList>
    </citation>
    <scope>NUCLEOTIDE SEQUENCE [LARGE SCALE GENOMIC DNA]</scope>
    <source>
        <strain evidence="1 2">HHB13444</strain>
    </source>
</reference>
<evidence type="ECO:0000313" key="2">
    <source>
        <dbReference type="Proteomes" id="UP000308197"/>
    </source>
</evidence>
<feature type="non-terminal residue" evidence="1">
    <location>
        <position position="1"/>
    </location>
</feature>
<organism evidence="1 2">
    <name type="scientific">Polyporus arcularius HHB13444</name>
    <dbReference type="NCBI Taxonomy" id="1314778"/>
    <lineage>
        <taxon>Eukaryota</taxon>
        <taxon>Fungi</taxon>
        <taxon>Dikarya</taxon>
        <taxon>Basidiomycota</taxon>
        <taxon>Agaricomycotina</taxon>
        <taxon>Agaricomycetes</taxon>
        <taxon>Polyporales</taxon>
        <taxon>Polyporaceae</taxon>
        <taxon>Polyporus</taxon>
    </lineage>
</organism>
<feature type="non-terminal residue" evidence="1">
    <location>
        <position position="109"/>
    </location>
</feature>
<dbReference type="PANTHER" id="PTHR33104">
    <property type="entry name" value="SI:DKEY-29D5.2"/>
    <property type="match status" value="1"/>
</dbReference>
<dbReference type="AlphaFoldDB" id="A0A5C3NPR6"/>
<sequence>LTYDVICIYIKGLLERFKKRFPHLVPIIEKLQCCIPSFHINAHKDLCQVVYGLCYALGFGYIHGEWVETPWAEHNIAGLVTKKMTTGGRHDALNDLFNFWNRVKLERLG</sequence>
<accession>A0A5C3NPR6</accession>
<dbReference type="EMBL" id="ML212080">
    <property type="protein sequence ID" value="TFK79314.1"/>
    <property type="molecule type" value="Genomic_DNA"/>
</dbReference>
<dbReference type="Pfam" id="PF18758">
    <property type="entry name" value="KDZ"/>
    <property type="match status" value="1"/>
</dbReference>
<protein>
    <submittedName>
        <fullName evidence="1">Uncharacterized protein</fullName>
    </submittedName>
</protein>
<dbReference type="Proteomes" id="UP000308197">
    <property type="component" value="Unassembled WGS sequence"/>
</dbReference>
<evidence type="ECO:0000313" key="1">
    <source>
        <dbReference type="EMBL" id="TFK79314.1"/>
    </source>
</evidence>
<proteinExistence type="predicted"/>
<dbReference type="STRING" id="1314778.A0A5C3NPR6"/>
<dbReference type="PANTHER" id="PTHR33104:SF2">
    <property type="entry name" value="CXC3 LIKE CYSTEINE CLUSTER DOMAIN-CONTAINING PROTEIN"/>
    <property type="match status" value="1"/>
</dbReference>